<proteinExistence type="predicted"/>
<protein>
    <submittedName>
        <fullName evidence="2">Uncharacterized protein</fullName>
    </submittedName>
</protein>
<comment type="caution">
    <text evidence="2">The sequence shown here is derived from an EMBL/GenBank/DDBJ whole genome shotgun (WGS) entry which is preliminary data.</text>
</comment>
<dbReference type="EMBL" id="RWGY01000004">
    <property type="protein sequence ID" value="TVU44913.1"/>
    <property type="molecule type" value="Genomic_DNA"/>
</dbReference>
<keyword evidence="3" id="KW-1185">Reference proteome</keyword>
<accession>A0A5J9WAA7</accession>
<feature type="compositionally biased region" description="Basic and acidic residues" evidence="1">
    <location>
        <begin position="43"/>
        <end position="65"/>
    </location>
</feature>
<organism evidence="2 3">
    <name type="scientific">Eragrostis curvula</name>
    <name type="common">weeping love grass</name>
    <dbReference type="NCBI Taxonomy" id="38414"/>
    <lineage>
        <taxon>Eukaryota</taxon>
        <taxon>Viridiplantae</taxon>
        <taxon>Streptophyta</taxon>
        <taxon>Embryophyta</taxon>
        <taxon>Tracheophyta</taxon>
        <taxon>Spermatophyta</taxon>
        <taxon>Magnoliopsida</taxon>
        <taxon>Liliopsida</taxon>
        <taxon>Poales</taxon>
        <taxon>Poaceae</taxon>
        <taxon>PACMAD clade</taxon>
        <taxon>Chloridoideae</taxon>
        <taxon>Eragrostideae</taxon>
        <taxon>Eragrostidinae</taxon>
        <taxon>Eragrostis</taxon>
    </lineage>
</organism>
<name>A0A5J9WAA7_9POAL</name>
<evidence type="ECO:0000313" key="3">
    <source>
        <dbReference type="Proteomes" id="UP000324897"/>
    </source>
</evidence>
<dbReference type="Gramene" id="TVU44913">
    <property type="protein sequence ID" value="TVU44913"/>
    <property type="gene ID" value="EJB05_04376"/>
</dbReference>
<dbReference type="Proteomes" id="UP000324897">
    <property type="component" value="Chromosome 5"/>
</dbReference>
<dbReference type="AlphaFoldDB" id="A0A5J9WAA7"/>
<sequence length="81" mass="9024">MENLRSDLARGATGSSGCRKDDDAATTGYDIGAELQQQEEEDRTPSSDSRSDGETRSREDEKRAICADINKIPWDDEDEEK</sequence>
<feature type="region of interest" description="Disordered" evidence="1">
    <location>
        <begin position="1"/>
        <end position="81"/>
    </location>
</feature>
<gene>
    <name evidence="2" type="ORF">EJB05_04376</name>
</gene>
<evidence type="ECO:0000256" key="1">
    <source>
        <dbReference type="SAM" id="MobiDB-lite"/>
    </source>
</evidence>
<evidence type="ECO:0000313" key="2">
    <source>
        <dbReference type="EMBL" id="TVU44913.1"/>
    </source>
</evidence>
<reference evidence="2 3" key="1">
    <citation type="journal article" date="2019" name="Sci. Rep.">
        <title>A high-quality genome of Eragrostis curvula grass provides insights into Poaceae evolution and supports new strategies to enhance forage quality.</title>
        <authorList>
            <person name="Carballo J."/>
            <person name="Santos B.A.C.M."/>
            <person name="Zappacosta D."/>
            <person name="Garbus I."/>
            <person name="Selva J.P."/>
            <person name="Gallo C.A."/>
            <person name="Diaz A."/>
            <person name="Albertini E."/>
            <person name="Caccamo M."/>
            <person name="Echenique V."/>
        </authorList>
    </citation>
    <scope>NUCLEOTIDE SEQUENCE [LARGE SCALE GENOMIC DNA]</scope>
    <source>
        <strain evidence="3">cv. Victoria</strain>
        <tissue evidence="2">Leaf</tissue>
    </source>
</reference>
<feature type="non-terminal residue" evidence="2">
    <location>
        <position position="1"/>
    </location>
</feature>